<keyword evidence="2" id="KW-1185">Reference proteome</keyword>
<organism evidence="1 2">
    <name type="scientific">Teladorsagia circumcincta</name>
    <name type="common">Brown stomach worm</name>
    <name type="synonym">Ostertagia circumcincta</name>
    <dbReference type="NCBI Taxonomy" id="45464"/>
    <lineage>
        <taxon>Eukaryota</taxon>
        <taxon>Metazoa</taxon>
        <taxon>Ecdysozoa</taxon>
        <taxon>Nematoda</taxon>
        <taxon>Chromadorea</taxon>
        <taxon>Rhabditida</taxon>
        <taxon>Rhabditina</taxon>
        <taxon>Rhabditomorpha</taxon>
        <taxon>Strongyloidea</taxon>
        <taxon>Trichostrongylidae</taxon>
        <taxon>Teladorsagia</taxon>
    </lineage>
</organism>
<dbReference type="Proteomes" id="UP000230423">
    <property type="component" value="Unassembled WGS sequence"/>
</dbReference>
<sequence>MGSCNGWLLVRNAPQNSLFVASNEHKPLLSAQALNALFSILMKSVKNDETLVPLLISQVLTCPAIVFHLSKANLDAFLTSGLFNRCLTHLRNSPDVVENIEPQKTINLLGNVIHLGYLDEEVVFTDLPLLLNYLWNIIESVFRRLRDA</sequence>
<protein>
    <submittedName>
        <fullName evidence="1">Uncharacterized protein</fullName>
    </submittedName>
</protein>
<proteinExistence type="predicted"/>
<reference evidence="1 2" key="1">
    <citation type="submission" date="2015-09" db="EMBL/GenBank/DDBJ databases">
        <title>Draft genome of the parasitic nematode Teladorsagia circumcincta isolate WARC Sus (inbred).</title>
        <authorList>
            <person name="Mitreva M."/>
        </authorList>
    </citation>
    <scope>NUCLEOTIDE SEQUENCE [LARGE SCALE GENOMIC DNA]</scope>
    <source>
        <strain evidence="1 2">S</strain>
    </source>
</reference>
<evidence type="ECO:0000313" key="2">
    <source>
        <dbReference type="Proteomes" id="UP000230423"/>
    </source>
</evidence>
<accession>A0A2G9U8D4</accession>
<dbReference type="AlphaFoldDB" id="A0A2G9U8D4"/>
<dbReference type="OrthoDB" id="8068875at2759"/>
<name>A0A2G9U8D4_TELCI</name>
<evidence type="ECO:0000313" key="1">
    <source>
        <dbReference type="EMBL" id="PIO66516.1"/>
    </source>
</evidence>
<dbReference type="EMBL" id="KZ348216">
    <property type="protein sequence ID" value="PIO66516.1"/>
    <property type="molecule type" value="Genomic_DNA"/>
</dbReference>
<gene>
    <name evidence="1" type="ORF">TELCIR_11773</name>
</gene>